<dbReference type="Pfam" id="PF00128">
    <property type="entry name" value="Alpha-amylase"/>
    <property type="match status" value="1"/>
</dbReference>
<dbReference type="RefSeq" id="WP_190258729.1">
    <property type="nucleotide sequence ID" value="NZ_QFGA01000002.1"/>
</dbReference>
<dbReference type="InterPro" id="IPR017853">
    <property type="entry name" value="GH"/>
</dbReference>
<comment type="caution">
    <text evidence="2">The sequence shown here is derived from an EMBL/GenBank/DDBJ whole genome shotgun (WGS) entry which is preliminary data.</text>
</comment>
<sequence length="946" mass="107013">MLSPQPPAATYRIQFNRHFSFAGARTLVPYLQDLGMTELYASPLLKARRGSPHGYDVTDPTSLNPELGSEEDFTALTETLRQHGMGLLLDIVPNHMAAGAENPWWLDTMRNGPGSPYAGFFDIDWNPISPGLAGKVLLPILGEPYGKALENRELTLEATEDGLWIRYFDHRLPLSPGSSGRILAGWSRELAGVQGRPPLPQLTGLLNMLEKPAPDFVHAWVIFWRLYNTYPWIKTFTDHKLDVFNGKKGVPQSFDRLDGLLSEQYSRLAFWRSAREKINYRRFFDVSSLVSLRMEDEKVFEATHSLILNLARSGQVTGLRIDHVDGLRDPYSYLARLQDRLSCRGDLSSFYVVVEKILGDDEDLPTAWPVSGTTGYDFLNTLNGIFVDRCGAAELDRLYTGLTGSGEDFETVVYTQKKRVIAELFAGDTRTLAHRLGRLAEEDRWGREFTLAELEQALVEITARLGVYRTYINDFNVAAQDRFYIEQAAAGGMQGNPSAGPACKFLKRVLLLEFPDYLSPDQRASWLRFTMRWQQFTGPVMAKGCEDTALYMYNRLVSLNEVGGRPGTAGIPVEEFHRRNKIRIERWPCAINATSTHDTKRSEDVRARINVLSEIPAAWERRVERWRQWNDSQKPLLHGRPVPDENTELFIYQTLVGAWPLQEEDMADFGNRLRAYLVKAAREAKVHTSWLYPDPEYESALEKFVTSILEPRDGNLFLQEFTRFQKITAYYGALSSLGQALLKITSPGIPDFYQGTELWNLSLVDPDNRRPVDFKTRVRLLAELKEEDEKAGGGLHLAQTLLSCWPDGRIKLYLIYKALNFRRAHRDLFITGKYIPLAATGHGQEHTCAFARRLESCWSLTVVSLLLAKLQISNRSAHCEDGLPETGFLPGKAWEDSALILPAQSPGRWLNIFTGEVLNANREDGKNTLPLASLFHSLPVALLTSE</sequence>
<dbReference type="Proteomes" id="UP000298324">
    <property type="component" value="Unassembled WGS sequence"/>
</dbReference>
<dbReference type="EC" id="5.4.99.15" evidence="2"/>
<dbReference type="SUPFAM" id="SSF51445">
    <property type="entry name" value="(Trans)glycosidases"/>
    <property type="match status" value="1"/>
</dbReference>
<dbReference type="InterPro" id="IPR012767">
    <property type="entry name" value="Trehalose_TreY"/>
</dbReference>
<evidence type="ECO:0000259" key="1">
    <source>
        <dbReference type="SMART" id="SM00642"/>
    </source>
</evidence>
<proteinExistence type="predicted"/>
<protein>
    <submittedName>
        <fullName evidence="2">Maltooligosyl trehalose synthase</fullName>
        <ecNumber evidence="2">5.4.99.15</ecNumber>
    </submittedName>
</protein>
<dbReference type="PANTHER" id="PTHR10357">
    <property type="entry name" value="ALPHA-AMYLASE FAMILY MEMBER"/>
    <property type="match status" value="1"/>
</dbReference>
<dbReference type="SMART" id="SM00642">
    <property type="entry name" value="Aamy"/>
    <property type="match status" value="1"/>
</dbReference>
<name>A0A4Y7RBB4_9FIRM</name>
<keyword evidence="2" id="KW-0413">Isomerase</keyword>
<dbReference type="InterPro" id="IPR006047">
    <property type="entry name" value="GH13_cat_dom"/>
</dbReference>
<dbReference type="EMBL" id="QFGA01000002">
    <property type="protein sequence ID" value="TEB06122.1"/>
    <property type="molecule type" value="Genomic_DNA"/>
</dbReference>
<gene>
    <name evidence="2" type="primary">treY</name>
    <name evidence="2" type="ORF">Psch_03164</name>
</gene>
<reference evidence="2 3" key="1">
    <citation type="journal article" date="2018" name="Environ. Microbiol.">
        <title>Novel energy conservation strategies and behaviour of Pelotomaculum schinkii driving syntrophic propionate catabolism.</title>
        <authorList>
            <person name="Hidalgo-Ahumada C.A.P."/>
            <person name="Nobu M.K."/>
            <person name="Narihiro T."/>
            <person name="Tamaki H."/>
            <person name="Liu W.T."/>
            <person name="Kamagata Y."/>
            <person name="Stams A.J.M."/>
            <person name="Imachi H."/>
            <person name="Sousa D.Z."/>
        </authorList>
    </citation>
    <scope>NUCLEOTIDE SEQUENCE [LARGE SCALE GENOMIC DNA]</scope>
    <source>
        <strain evidence="2 3">HH</strain>
    </source>
</reference>
<dbReference type="NCBIfam" id="TIGR02401">
    <property type="entry name" value="trehalose_TreY"/>
    <property type="match status" value="1"/>
</dbReference>
<dbReference type="CDD" id="cd11336">
    <property type="entry name" value="AmyAc_MTSase"/>
    <property type="match status" value="1"/>
</dbReference>
<feature type="domain" description="Glycosyl hydrolase family 13 catalytic" evidence="1">
    <location>
        <begin position="15"/>
        <end position="494"/>
    </location>
</feature>
<keyword evidence="3" id="KW-1185">Reference proteome</keyword>
<organism evidence="2 3">
    <name type="scientific">Pelotomaculum schinkii</name>
    <dbReference type="NCBI Taxonomy" id="78350"/>
    <lineage>
        <taxon>Bacteria</taxon>
        <taxon>Bacillati</taxon>
        <taxon>Bacillota</taxon>
        <taxon>Clostridia</taxon>
        <taxon>Eubacteriales</taxon>
        <taxon>Desulfotomaculaceae</taxon>
        <taxon>Pelotomaculum</taxon>
    </lineage>
</organism>
<dbReference type="AlphaFoldDB" id="A0A4Y7RBB4"/>
<dbReference type="PANTHER" id="PTHR10357:SF216">
    <property type="entry name" value="MALTOOLIGOSYL TREHALOSE SYNTHASE-RELATED"/>
    <property type="match status" value="1"/>
</dbReference>
<dbReference type="GO" id="GO:0005992">
    <property type="term" value="P:trehalose biosynthetic process"/>
    <property type="evidence" value="ECO:0007669"/>
    <property type="project" value="TreeGrafter"/>
</dbReference>
<dbReference type="GO" id="GO:0047470">
    <property type="term" value="F:(1,4)-alpha-D-glucan 1-alpha-D-glucosylmutase activity"/>
    <property type="evidence" value="ECO:0007669"/>
    <property type="project" value="UniProtKB-EC"/>
</dbReference>
<accession>A0A4Y7RBB4</accession>
<dbReference type="Gene3D" id="3.20.20.80">
    <property type="entry name" value="Glycosidases"/>
    <property type="match status" value="4"/>
</dbReference>
<evidence type="ECO:0000313" key="2">
    <source>
        <dbReference type="EMBL" id="TEB06122.1"/>
    </source>
</evidence>
<evidence type="ECO:0000313" key="3">
    <source>
        <dbReference type="Proteomes" id="UP000298324"/>
    </source>
</evidence>
<dbReference type="GO" id="GO:0030980">
    <property type="term" value="P:alpha-glucan catabolic process"/>
    <property type="evidence" value="ECO:0007669"/>
    <property type="project" value="TreeGrafter"/>
</dbReference>